<reference evidence="2" key="1">
    <citation type="submission" date="2015-03" db="EMBL/GenBank/DDBJ databases">
        <authorList>
            <person name="Lepp D."/>
            <person name="Hassan Y.I."/>
            <person name="Li X.-Z."/>
            <person name="Zhou T."/>
        </authorList>
    </citation>
    <scope>NUCLEOTIDE SEQUENCE [LARGE SCALE GENOMIC DNA]</scope>
    <source>
        <strain evidence="2">E84</strain>
    </source>
</reference>
<comment type="caution">
    <text evidence="2">The sequence shown here is derived from an EMBL/GenBank/DDBJ whole genome shotgun (WGS) entry which is preliminary data.</text>
</comment>
<keyword evidence="1" id="KW-1133">Transmembrane helix</keyword>
<evidence type="ECO:0000256" key="1">
    <source>
        <dbReference type="SAM" id="Phobius"/>
    </source>
</evidence>
<keyword evidence="1" id="KW-0472">Membrane</keyword>
<accession>A0A0F5QMY9</accession>
<evidence type="ECO:0000313" key="3">
    <source>
        <dbReference type="Proteomes" id="UP000033411"/>
    </source>
</evidence>
<feature type="transmembrane region" description="Helical" evidence="1">
    <location>
        <begin position="235"/>
        <end position="268"/>
    </location>
</feature>
<evidence type="ECO:0008006" key="4">
    <source>
        <dbReference type="Google" id="ProtNLM"/>
    </source>
</evidence>
<dbReference type="OrthoDB" id="7838578at2"/>
<keyword evidence="3" id="KW-1185">Reference proteome</keyword>
<feature type="transmembrane region" description="Helical" evidence="1">
    <location>
        <begin position="306"/>
        <end position="327"/>
    </location>
</feature>
<dbReference type="PATRIC" id="fig|1293439.3.peg.50"/>
<dbReference type="Proteomes" id="UP000033411">
    <property type="component" value="Unassembled WGS sequence"/>
</dbReference>
<feature type="transmembrane region" description="Helical" evidence="1">
    <location>
        <begin position="61"/>
        <end position="81"/>
    </location>
</feature>
<dbReference type="RefSeq" id="WP_046137808.1">
    <property type="nucleotide sequence ID" value="NZ_LANJ01000001.1"/>
</dbReference>
<feature type="transmembrane region" description="Helical" evidence="1">
    <location>
        <begin position="111"/>
        <end position="128"/>
    </location>
</feature>
<organism evidence="2 3">
    <name type="scientific">Devosia epidermidihirudinis</name>
    <dbReference type="NCBI Taxonomy" id="1293439"/>
    <lineage>
        <taxon>Bacteria</taxon>
        <taxon>Pseudomonadati</taxon>
        <taxon>Pseudomonadota</taxon>
        <taxon>Alphaproteobacteria</taxon>
        <taxon>Hyphomicrobiales</taxon>
        <taxon>Devosiaceae</taxon>
        <taxon>Devosia</taxon>
    </lineage>
</organism>
<feature type="transmembrane region" description="Helical" evidence="1">
    <location>
        <begin position="87"/>
        <end position="104"/>
    </location>
</feature>
<dbReference type="AlphaFoldDB" id="A0A0F5QMY9"/>
<protein>
    <recommendedName>
        <fullName evidence="4">FUSC family protein</fullName>
    </recommendedName>
</protein>
<proteinExistence type="predicted"/>
<feature type="transmembrane region" description="Helical" evidence="1">
    <location>
        <begin position="20"/>
        <end position="49"/>
    </location>
</feature>
<name>A0A0F5QMY9_9HYPH</name>
<gene>
    <name evidence="2" type="ORF">WH87_00230</name>
</gene>
<sequence length="342" mass="37038">MFIAAKPQYDDDPLFPIRIALMPIIGFVLGMALRSPMAMIYPTLMFSLLAGNRKAFDPRKVFAAPIVFSATLWIVSGIVVALQGVPLVLMVVMFLIYFGAFFMIQKTGNPFGMLIAVAGVLTSVMGLGSYQAMDFLRTEMSKAAILSAVVIPLLYALLPPKTSELNVDAYVPSDPDGRATRALIRAGVLFVFSLYLYTILDFSNMFLAVAAMFVMVFSTRETMWAEVGRRQFSVLLGGGLAMCILTMLTISGHLIVLLCLIFLATLWLGHMMMNGKLVAPAYQDAASVMISLTGSALATSEPSFAFIQRAGLTIIGTIVAGLAVSVLDHILVKRPSRELPAL</sequence>
<evidence type="ECO:0000313" key="2">
    <source>
        <dbReference type="EMBL" id="KKC41424.1"/>
    </source>
</evidence>
<feature type="transmembrane region" description="Helical" evidence="1">
    <location>
        <begin position="206"/>
        <end position="223"/>
    </location>
</feature>
<dbReference type="EMBL" id="LANJ01000001">
    <property type="protein sequence ID" value="KKC41424.1"/>
    <property type="molecule type" value="Genomic_DNA"/>
</dbReference>
<keyword evidence="1" id="KW-0812">Transmembrane</keyword>